<organism evidence="10 11">
    <name type="scientific">Hapsidospora chrysogenum (strain ATCC 11550 / CBS 779.69 / DSM 880 / IAM 14645 / JCM 23072 / IMI 49137)</name>
    <name type="common">Acremonium chrysogenum</name>
    <dbReference type="NCBI Taxonomy" id="857340"/>
    <lineage>
        <taxon>Eukaryota</taxon>
        <taxon>Fungi</taxon>
        <taxon>Dikarya</taxon>
        <taxon>Ascomycota</taxon>
        <taxon>Pezizomycotina</taxon>
        <taxon>Sordariomycetes</taxon>
        <taxon>Hypocreomycetidae</taxon>
        <taxon>Hypocreales</taxon>
        <taxon>Bionectriaceae</taxon>
        <taxon>Hapsidospora</taxon>
    </lineage>
</organism>
<comment type="catalytic activity">
    <reaction evidence="9">
        <text>feruloyl-polysaccharide + H2O = ferulate + polysaccharide.</text>
        <dbReference type="EC" id="3.1.1.73"/>
    </reaction>
</comment>
<dbReference type="OrthoDB" id="424610at2759"/>
<gene>
    <name evidence="10" type="ORF">ACRE_071180</name>
</gene>
<keyword evidence="7" id="KW-0119">Carbohydrate metabolism</keyword>
<dbReference type="GO" id="GO:0030600">
    <property type="term" value="F:feruloyl esterase activity"/>
    <property type="evidence" value="ECO:0007669"/>
    <property type="project" value="UniProtKB-EC"/>
</dbReference>
<dbReference type="GO" id="GO:0005576">
    <property type="term" value="C:extracellular region"/>
    <property type="evidence" value="ECO:0007669"/>
    <property type="project" value="UniProtKB-SubCell"/>
</dbReference>
<dbReference type="Proteomes" id="UP000029964">
    <property type="component" value="Unassembled WGS sequence"/>
</dbReference>
<dbReference type="InterPro" id="IPR043595">
    <property type="entry name" value="FaeB/C/D"/>
</dbReference>
<evidence type="ECO:0000256" key="2">
    <source>
        <dbReference type="ARBA" id="ARBA00013091"/>
    </source>
</evidence>
<evidence type="ECO:0000256" key="6">
    <source>
        <dbReference type="ARBA" id="ARBA00022801"/>
    </source>
</evidence>
<protein>
    <recommendedName>
        <fullName evidence="2">feruloyl esterase</fullName>
        <ecNumber evidence="2">3.1.1.73</ecNumber>
    </recommendedName>
</protein>
<keyword evidence="8" id="KW-0624">Polysaccharide degradation</keyword>
<accession>A0A086SYF7</accession>
<proteinExistence type="predicted"/>
<dbReference type="PANTHER" id="PTHR38050">
    <property type="match status" value="1"/>
</dbReference>
<dbReference type="AlphaFoldDB" id="A0A086SYF7"/>
<evidence type="ECO:0000313" key="11">
    <source>
        <dbReference type="Proteomes" id="UP000029964"/>
    </source>
</evidence>
<evidence type="ECO:0000256" key="4">
    <source>
        <dbReference type="ARBA" id="ARBA00022651"/>
    </source>
</evidence>
<dbReference type="InterPro" id="IPR029058">
    <property type="entry name" value="AB_hydrolase_fold"/>
</dbReference>
<evidence type="ECO:0000256" key="9">
    <source>
        <dbReference type="ARBA" id="ARBA00034075"/>
    </source>
</evidence>
<evidence type="ECO:0000256" key="3">
    <source>
        <dbReference type="ARBA" id="ARBA00022525"/>
    </source>
</evidence>
<dbReference type="GO" id="GO:0045493">
    <property type="term" value="P:xylan catabolic process"/>
    <property type="evidence" value="ECO:0007669"/>
    <property type="project" value="UniProtKB-KW"/>
</dbReference>
<keyword evidence="5" id="KW-0732">Signal</keyword>
<dbReference type="EMBL" id="JPKY01000103">
    <property type="protein sequence ID" value="KFH42139.1"/>
    <property type="molecule type" value="Genomic_DNA"/>
</dbReference>
<dbReference type="SUPFAM" id="SSF53474">
    <property type="entry name" value="alpha/beta-Hydrolases"/>
    <property type="match status" value="1"/>
</dbReference>
<reference evidence="11" key="1">
    <citation type="journal article" date="2014" name="Genome Announc.">
        <title>Genome sequence and annotation of Acremonium chrysogenum, producer of the beta-lactam antibiotic cephalosporin C.</title>
        <authorList>
            <person name="Terfehr D."/>
            <person name="Dahlmann T.A."/>
            <person name="Specht T."/>
            <person name="Zadra I."/>
            <person name="Kuernsteiner H."/>
            <person name="Kueck U."/>
        </authorList>
    </citation>
    <scope>NUCLEOTIDE SEQUENCE [LARGE SCALE GENOMIC DNA]</scope>
    <source>
        <strain evidence="11">ATCC 11550 / CBS 779.69 / DSM 880 / IAM 14645 / JCM 23072 / IMI 49137</strain>
    </source>
</reference>
<keyword evidence="3" id="KW-0964">Secreted</keyword>
<name>A0A086SYF7_HAPC1</name>
<dbReference type="HOGENOM" id="CLU_027551_3_1_1"/>
<evidence type="ECO:0000256" key="1">
    <source>
        <dbReference type="ARBA" id="ARBA00004613"/>
    </source>
</evidence>
<evidence type="ECO:0000256" key="7">
    <source>
        <dbReference type="ARBA" id="ARBA00023277"/>
    </source>
</evidence>
<dbReference type="STRING" id="857340.A0A086SYF7"/>
<dbReference type="EC" id="3.1.1.73" evidence="2"/>
<dbReference type="Gene3D" id="3.40.50.1820">
    <property type="entry name" value="alpha/beta hydrolase"/>
    <property type="match status" value="1"/>
</dbReference>
<keyword evidence="4" id="KW-0858">Xylan degradation</keyword>
<evidence type="ECO:0000256" key="8">
    <source>
        <dbReference type="ARBA" id="ARBA00023326"/>
    </source>
</evidence>
<keyword evidence="6" id="KW-0378">Hydrolase</keyword>
<dbReference type="PANTHER" id="PTHR38050:SF2">
    <property type="entry name" value="FERULOYL ESTERASE C-RELATED"/>
    <property type="match status" value="1"/>
</dbReference>
<comment type="caution">
    <text evidence="10">The sequence shown here is derived from an EMBL/GenBank/DDBJ whole genome shotgun (WGS) entry which is preliminary data.</text>
</comment>
<sequence>MQIGEIYHGEYIGYIYPMRPDMPWTYIFPDFPGGKGEVAEEQNASSRLALIDEGSLKATAMMFRSVALLLAAAGTSAIAQYTGGDTSGCGKTHLFNGITKWRDLESGGVGRKYGVHVPADYDKDHQYPTIFGFHGSGSIGFFFEADTRLDEAQFTGDKIMVYPDGLGGNWAGANYSESTVEQDLQFVWDMLADLRQEFCVDSARIYATGMSNGGGFVDAIACNDTVGGEFAAFAPASGAYYTNNDDTYRDCKPARVPTPILEIHGGADESVKYDGGEGEGGTQPAIADWLSRWAERNECDEPNDQEDLFDGDVHHLTWTCKGQEGALEHYKTDSQKHCWASTEPNFSQIAAGDLPTHIQASALIQDFFMRFTRPGE</sequence>
<evidence type="ECO:0000313" key="10">
    <source>
        <dbReference type="EMBL" id="KFH42139.1"/>
    </source>
</evidence>
<keyword evidence="11" id="KW-1185">Reference proteome</keyword>
<comment type="subcellular location">
    <subcellularLocation>
        <location evidence="1">Secreted</location>
    </subcellularLocation>
</comment>
<evidence type="ECO:0000256" key="5">
    <source>
        <dbReference type="ARBA" id="ARBA00022729"/>
    </source>
</evidence>